<reference evidence="1" key="2">
    <citation type="submission" date="2023-05" db="EMBL/GenBank/DDBJ databases">
        <authorList>
            <person name="Fouks B."/>
        </authorList>
    </citation>
    <scope>NUCLEOTIDE SEQUENCE</scope>
    <source>
        <strain evidence="1">Stay&amp;Tobe</strain>
        <tissue evidence="1">Testes</tissue>
    </source>
</reference>
<feature type="non-terminal residue" evidence="1">
    <location>
        <position position="1"/>
    </location>
</feature>
<dbReference type="Proteomes" id="UP001233999">
    <property type="component" value="Unassembled WGS sequence"/>
</dbReference>
<dbReference type="AlphaFoldDB" id="A0AAD7ZW70"/>
<evidence type="ECO:0000313" key="2">
    <source>
        <dbReference type="Proteomes" id="UP001233999"/>
    </source>
</evidence>
<sequence>MHSIEIFHNSIYHNSVGMHSIEIFHNSVGMHSMHSIEVCTVLKFFIIRYAQFFIIRFGTGFLAQVDKVLGSTEGQQ</sequence>
<dbReference type="EMBL" id="JASPKZ010005720">
    <property type="protein sequence ID" value="KAJ9588049.1"/>
    <property type="molecule type" value="Genomic_DNA"/>
</dbReference>
<name>A0AAD7ZW70_DIPPU</name>
<accession>A0AAD7ZW70</accession>
<feature type="non-terminal residue" evidence="1">
    <location>
        <position position="76"/>
    </location>
</feature>
<evidence type="ECO:0000313" key="1">
    <source>
        <dbReference type="EMBL" id="KAJ9588049.1"/>
    </source>
</evidence>
<comment type="caution">
    <text evidence="1">The sequence shown here is derived from an EMBL/GenBank/DDBJ whole genome shotgun (WGS) entry which is preliminary data.</text>
</comment>
<gene>
    <name evidence="1" type="ORF">L9F63_018581</name>
</gene>
<keyword evidence="2" id="KW-1185">Reference proteome</keyword>
<reference evidence="1" key="1">
    <citation type="journal article" date="2023" name="IScience">
        <title>Live-bearing cockroach genome reveals convergent evolutionary mechanisms linked to viviparity in insects and beyond.</title>
        <authorList>
            <person name="Fouks B."/>
            <person name="Harrison M.C."/>
            <person name="Mikhailova A.A."/>
            <person name="Marchal E."/>
            <person name="English S."/>
            <person name="Carruthers M."/>
            <person name="Jennings E.C."/>
            <person name="Chiamaka E.L."/>
            <person name="Frigard R.A."/>
            <person name="Pippel M."/>
            <person name="Attardo G.M."/>
            <person name="Benoit J.B."/>
            <person name="Bornberg-Bauer E."/>
            <person name="Tobe S.S."/>
        </authorList>
    </citation>
    <scope>NUCLEOTIDE SEQUENCE</scope>
    <source>
        <strain evidence="1">Stay&amp;Tobe</strain>
    </source>
</reference>
<proteinExistence type="predicted"/>
<protein>
    <submittedName>
        <fullName evidence="1">Uncharacterized protein</fullName>
    </submittedName>
</protein>
<organism evidence="1 2">
    <name type="scientific">Diploptera punctata</name>
    <name type="common">Pacific beetle cockroach</name>
    <dbReference type="NCBI Taxonomy" id="6984"/>
    <lineage>
        <taxon>Eukaryota</taxon>
        <taxon>Metazoa</taxon>
        <taxon>Ecdysozoa</taxon>
        <taxon>Arthropoda</taxon>
        <taxon>Hexapoda</taxon>
        <taxon>Insecta</taxon>
        <taxon>Pterygota</taxon>
        <taxon>Neoptera</taxon>
        <taxon>Polyneoptera</taxon>
        <taxon>Dictyoptera</taxon>
        <taxon>Blattodea</taxon>
        <taxon>Blaberoidea</taxon>
        <taxon>Blaberidae</taxon>
        <taxon>Diplopterinae</taxon>
        <taxon>Diploptera</taxon>
    </lineage>
</organism>